<dbReference type="SMART" id="SM00100">
    <property type="entry name" value="cNMP"/>
    <property type="match status" value="1"/>
</dbReference>
<dbReference type="InterPro" id="IPR018488">
    <property type="entry name" value="cNMP-bd_CS"/>
</dbReference>
<keyword evidence="3 5" id="KW-0442">Lipid degradation</keyword>
<dbReference type="InterPro" id="IPR018490">
    <property type="entry name" value="cNMP-bd_dom_sf"/>
</dbReference>
<comment type="similarity">
    <text evidence="1">Belongs to the NTE family.</text>
</comment>
<keyword evidence="2 5" id="KW-0378">Hydrolase</keyword>
<dbReference type="FunCoup" id="A0A0M9UBA7">
    <property type="interactions" value="38"/>
</dbReference>
<gene>
    <name evidence="8" type="ORF">ARMA_0033</name>
</gene>
<feature type="short sequence motif" description="GXSXG" evidence="5">
    <location>
        <begin position="313"/>
        <end position="317"/>
    </location>
</feature>
<dbReference type="InterPro" id="IPR014710">
    <property type="entry name" value="RmlC-like_jellyroll"/>
</dbReference>
<dbReference type="STRING" id="872965.SE16_07710"/>
<dbReference type="Pfam" id="PF01734">
    <property type="entry name" value="Patatin"/>
    <property type="match status" value="1"/>
</dbReference>
<evidence type="ECO:0000256" key="2">
    <source>
        <dbReference type="ARBA" id="ARBA00022801"/>
    </source>
</evidence>
<evidence type="ECO:0000256" key="4">
    <source>
        <dbReference type="ARBA" id="ARBA00023098"/>
    </source>
</evidence>
<feature type="domain" description="PNPLA" evidence="7">
    <location>
        <begin position="282"/>
        <end position="447"/>
    </location>
</feature>
<dbReference type="Pfam" id="PF00027">
    <property type="entry name" value="cNMP_binding"/>
    <property type="match status" value="1"/>
</dbReference>
<dbReference type="AlphaFoldDB" id="A0A0M9UBA7"/>
<comment type="caution">
    <text evidence="8">The sequence shown here is derived from an EMBL/GenBank/DDBJ whole genome shotgun (WGS) entry which is preliminary data.</text>
</comment>
<dbReference type="Proteomes" id="UP000037784">
    <property type="component" value="Unassembled WGS sequence"/>
</dbReference>
<feature type="active site" description="Proton acceptor" evidence="5">
    <location>
        <position position="434"/>
    </location>
</feature>
<dbReference type="SUPFAM" id="SSF51206">
    <property type="entry name" value="cAMP-binding domain-like"/>
    <property type="match status" value="1"/>
</dbReference>
<evidence type="ECO:0000256" key="5">
    <source>
        <dbReference type="PROSITE-ProRule" id="PRU01161"/>
    </source>
</evidence>
<keyword evidence="9" id="KW-1185">Reference proteome</keyword>
<proteinExistence type="inferred from homology"/>
<dbReference type="OrthoDB" id="9810688at2"/>
<dbReference type="PANTHER" id="PTHR14226">
    <property type="entry name" value="NEUROPATHY TARGET ESTERASE/SWISS CHEESE D.MELANOGASTER"/>
    <property type="match status" value="1"/>
</dbReference>
<feature type="short sequence motif" description="DGA/G" evidence="5">
    <location>
        <begin position="434"/>
        <end position="436"/>
    </location>
</feature>
<sequence>MNQNLRRVPFFQGLDQEALSAIQKRMKLRRYKKGDIVFPAGAPGESMFVIESGQVQVLADREGEPTGGVLAHLGPGSFFGEMALLLGERRSATVRVAIDAEIWELHKRDLDDLLQEYPQIAINISKELSRRLSKTIQQPIEIDETNLITITGQHIPFFVERLKAVTGDRVLVVDIGGLRPSLPDMPPDVDVHHFPWDARPEELAEFLGQEVDEYNRIVMVIRTRQTPLARKAAELGEVIIEVDHHSTTWLRRYGRQNYWHVQPSRKDVDRAARRVARKLVGIALSAGNSRGLAHVGVLEVLRENNIPIDYIAGTSMGALIGGLYAYRPSIEYLYQFVSHLPKATSFRFGLYDFAFPFRTGILKGEKMRRYLAEKWFGNANIEDLEIPLKVVAADLVTGEEVIFTEGPLADAVRASTSIMGIFQPAYVDGRYLIDGGAVNPVPASTLENDVNIIIASSVIVNLTERAHRKEILQSGRLPNVLNIVLGVQEIMEAGIVESRMSNVDVLIQPDVTDVDGMNYKEWKPIVERGRVAAEKFVDDIKRLLSERRAGARVDIRQKVIEKAR</sequence>
<dbReference type="PROSITE" id="PS00889">
    <property type="entry name" value="CNMP_BINDING_2"/>
    <property type="match status" value="1"/>
</dbReference>
<dbReference type="Gene3D" id="3.40.1090.10">
    <property type="entry name" value="Cytosolic phospholipase A2 catalytic domain"/>
    <property type="match status" value="2"/>
</dbReference>
<dbReference type="GO" id="GO:0004622">
    <property type="term" value="F:phosphatidylcholine lysophospholipase activity"/>
    <property type="evidence" value="ECO:0007669"/>
    <property type="project" value="UniProtKB-ARBA"/>
</dbReference>
<dbReference type="InParanoid" id="A0A0M9UBA7"/>
<dbReference type="RefSeq" id="WP_082373716.1">
    <property type="nucleotide sequence ID" value="NZ_BBZA01000003.1"/>
</dbReference>
<dbReference type="EMBL" id="BBZA01000003">
    <property type="protein sequence ID" value="GAP61610.1"/>
    <property type="molecule type" value="Genomic_DNA"/>
</dbReference>
<dbReference type="PANTHER" id="PTHR14226:SF76">
    <property type="entry name" value="NTE FAMILY PROTEIN RSSA"/>
    <property type="match status" value="1"/>
</dbReference>
<keyword evidence="4 5" id="KW-0443">Lipid metabolism</keyword>
<comment type="caution">
    <text evidence="5">Lacks conserved residue(s) required for the propagation of feature annotation.</text>
</comment>
<dbReference type="InterPro" id="IPR002641">
    <property type="entry name" value="PNPLA_dom"/>
</dbReference>
<accession>A0A0M9UBA7</accession>
<evidence type="ECO:0000313" key="9">
    <source>
        <dbReference type="Proteomes" id="UP000037784"/>
    </source>
</evidence>
<evidence type="ECO:0000256" key="3">
    <source>
        <dbReference type="ARBA" id="ARBA00022963"/>
    </source>
</evidence>
<evidence type="ECO:0000313" key="8">
    <source>
        <dbReference type="EMBL" id="GAP61610.1"/>
    </source>
</evidence>
<reference evidence="9" key="1">
    <citation type="submission" date="2015-08" db="EMBL/GenBank/DDBJ databases">
        <title>Draft Genome Sequence of a Heterotrophic Facultative Anaerobic Bacterium Ardenticatena maritima Strain 110S.</title>
        <authorList>
            <person name="Kawaichi S."/>
            <person name="Yoshida T."/>
            <person name="Sako Y."/>
            <person name="Nakamura R."/>
        </authorList>
    </citation>
    <scope>NUCLEOTIDE SEQUENCE [LARGE SCALE GENOMIC DNA]</scope>
    <source>
        <strain evidence="9">110S</strain>
    </source>
</reference>
<protein>
    <submittedName>
        <fullName evidence="8">NTE family protein</fullName>
    </submittedName>
</protein>
<dbReference type="PROSITE" id="PS50042">
    <property type="entry name" value="CNMP_BINDING_3"/>
    <property type="match status" value="1"/>
</dbReference>
<dbReference type="GO" id="GO:0016042">
    <property type="term" value="P:lipid catabolic process"/>
    <property type="evidence" value="ECO:0007669"/>
    <property type="project" value="UniProtKB-UniRule"/>
</dbReference>
<feature type="domain" description="Cyclic nucleotide-binding" evidence="6">
    <location>
        <begin position="10"/>
        <end position="131"/>
    </location>
</feature>
<evidence type="ECO:0000259" key="7">
    <source>
        <dbReference type="PROSITE" id="PS51635"/>
    </source>
</evidence>
<dbReference type="Gene3D" id="2.60.120.10">
    <property type="entry name" value="Jelly Rolls"/>
    <property type="match status" value="1"/>
</dbReference>
<dbReference type="InterPro" id="IPR050301">
    <property type="entry name" value="NTE"/>
</dbReference>
<organism evidence="8 9">
    <name type="scientific">Ardenticatena maritima</name>
    <dbReference type="NCBI Taxonomy" id="872965"/>
    <lineage>
        <taxon>Bacteria</taxon>
        <taxon>Bacillati</taxon>
        <taxon>Chloroflexota</taxon>
        <taxon>Ardenticatenia</taxon>
        <taxon>Ardenticatenales</taxon>
        <taxon>Ardenticatenaceae</taxon>
        <taxon>Ardenticatena</taxon>
    </lineage>
</organism>
<dbReference type="CDD" id="cd07205">
    <property type="entry name" value="Pat_PNPLA6_PNPLA7_NTE1_like"/>
    <property type="match status" value="1"/>
</dbReference>
<evidence type="ECO:0000256" key="1">
    <source>
        <dbReference type="ARBA" id="ARBA00006636"/>
    </source>
</evidence>
<dbReference type="SUPFAM" id="SSF52151">
    <property type="entry name" value="FabD/lysophospholipase-like"/>
    <property type="match status" value="1"/>
</dbReference>
<feature type="active site" description="Nucleophile" evidence="5">
    <location>
        <position position="315"/>
    </location>
</feature>
<name>A0A0M9UBA7_9CHLR</name>
<dbReference type="InterPro" id="IPR016035">
    <property type="entry name" value="Acyl_Trfase/lysoPLipase"/>
</dbReference>
<evidence type="ECO:0000259" key="6">
    <source>
        <dbReference type="PROSITE" id="PS50042"/>
    </source>
</evidence>
<dbReference type="InterPro" id="IPR000595">
    <property type="entry name" value="cNMP-bd_dom"/>
</dbReference>
<dbReference type="PROSITE" id="PS51635">
    <property type="entry name" value="PNPLA"/>
    <property type="match status" value="1"/>
</dbReference>
<dbReference type="CDD" id="cd00038">
    <property type="entry name" value="CAP_ED"/>
    <property type="match status" value="1"/>
</dbReference>